<name>A0A0A1U0E6_ENTIV</name>
<dbReference type="AlphaFoldDB" id="A0A0A1U0E6"/>
<feature type="region of interest" description="Disordered" evidence="1">
    <location>
        <begin position="25"/>
        <end position="63"/>
    </location>
</feature>
<dbReference type="GeneID" id="14886367"/>
<accession>A0A0A1U0E6</accession>
<keyword evidence="4" id="KW-1185">Reference proteome</keyword>
<dbReference type="Proteomes" id="UP000014680">
    <property type="component" value="Unassembled WGS sequence"/>
</dbReference>
<keyword evidence="2" id="KW-0472">Membrane</keyword>
<gene>
    <name evidence="3" type="ORF">EIN_096090</name>
</gene>
<dbReference type="KEGG" id="eiv:EIN_096090"/>
<dbReference type="EMBL" id="KB206860">
    <property type="protein sequence ID" value="ELP87352.1"/>
    <property type="molecule type" value="Genomic_DNA"/>
</dbReference>
<keyword evidence="2" id="KW-0812">Transmembrane</keyword>
<dbReference type="VEuPathDB" id="AmoebaDB:EIN_096090"/>
<evidence type="ECO:0000256" key="2">
    <source>
        <dbReference type="SAM" id="Phobius"/>
    </source>
</evidence>
<dbReference type="OMA" id="PIRTNEN"/>
<evidence type="ECO:0000256" key="1">
    <source>
        <dbReference type="SAM" id="MobiDB-lite"/>
    </source>
</evidence>
<protein>
    <submittedName>
        <fullName evidence="3">Uncharacterized protein</fullName>
    </submittedName>
</protein>
<feature type="transmembrane region" description="Helical" evidence="2">
    <location>
        <begin position="90"/>
        <end position="107"/>
    </location>
</feature>
<organism evidence="3 4">
    <name type="scientific">Entamoeba invadens IP1</name>
    <dbReference type="NCBI Taxonomy" id="370355"/>
    <lineage>
        <taxon>Eukaryota</taxon>
        <taxon>Amoebozoa</taxon>
        <taxon>Evosea</taxon>
        <taxon>Archamoebae</taxon>
        <taxon>Mastigamoebida</taxon>
        <taxon>Entamoebidae</taxon>
        <taxon>Entamoeba</taxon>
    </lineage>
</organism>
<sequence length="108" mass="11810">MASVQTGSKKMKIVNGMLVEVDANSSGQPQQRFGAPPPSQPYNMFPSQNTTTNQTTARNPRPQDEEVQMPIALLCVFLLLAEALFLNWGVVAVTLLVMLLTLAFFIAN</sequence>
<keyword evidence="2" id="KW-1133">Transmembrane helix</keyword>
<reference evidence="3 4" key="1">
    <citation type="submission" date="2012-10" db="EMBL/GenBank/DDBJ databases">
        <authorList>
            <person name="Zafar N."/>
            <person name="Inman J."/>
            <person name="Hall N."/>
            <person name="Lorenzi H."/>
            <person name="Caler E."/>
        </authorList>
    </citation>
    <scope>NUCLEOTIDE SEQUENCE [LARGE SCALE GENOMIC DNA]</scope>
    <source>
        <strain evidence="3 4">IP1</strain>
    </source>
</reference>
<proteinExistence type="predicted"/>
<dbReference type="RefSeq" id="XP_004254123.1">
    <property type="nucleotide sequence ID" value="XM_004254075.1"/>
</dbReference>
<dbReference type="OrthoDB" id="31494at2759"/>
<evidence type="ECO:0000313" key="4">
    <source>
        <dbReference type="Proteomes" id="UP000014680"/>
    </source>
</evidence>
<evidence type="ECO:0000313" key="3">
    <source>
        <dbReference type="EMBL" id="ELP87352.1"/>
    </source>
</evidence>